<comment type="function">
    <text evidence="7">The globular domain of the protein is located near the polypeptide exit tunnel on the outside of the subunit, while an extended beta-hairpin is found that lines the wall of the exit tunnel in the center of the 70S ribosome.</text>
</comment>
<comment type="subunit">
    <text evidence="7 9">Part of the 50S ribosomal subunit.</text>
</comment>
<dbReference type="NCBIfam" id="TIGR01044">
    <property type="entry name" value="rplV_bact"/>
    <property type="match status" value="1"/>
</dbReference>
<organism evidence="12 13">
    <name type="scientific">Roseibacillus persicicus</name>
    <dbReference type="NCBI Taxonomy" id="454148"/>
    <lineage>
        <taxon>Bacteria</taxon>
        <taxon>Pseudomonadati</taxon>
        <taxon>Verrucomicrobiota</taxon>
        <taxon>Verrucomicrobiia</taxon>
        <taxon>Verrucomicrobiales</taxon>
        <taxon>Verrucomicrobiaceae</taxon>
        <taxon>Roseibacillus</taxon>
    </lineage>
</organism>
<comment type="function">
    <text evidence="7 10">This protein binds specifically to 23S rRNA; its binding is stimulated by other ribosomal proteins, e.g., L4, L17, and L20. It is important during the early stages of 50S assembly. It makes multiple contacts with different domains of the 23S rRNA in the assembled 50S subunit and ribosome.</text>
</comment>
<dbReference type="GO" id="GO:0019843">
    <property type="term" value="F:rRNA binding"/>
    <property type="evidence" value="ECO:0007669"/>
    <property type="project" value="UniProtKB-UniRule"/>
</dbReference>
<evidence type="ECO:0000256" key="6">
    <source>
        <dbReference type="ARBA" id="ARBA00035207"/>
    </source>
</evidence>
<dbReference type="Gene3D" id="1.10.150.20">
    <property type="entry name" value="5' to 3' exonuclease, C-terminal subdomain"/>
    <property type="match status" value="1"/>
</dbReference>
<evidence type="ECO:0000256" key="8">
    <source>
        <dbReference type="RuleBase" id="RU004005"/>
    </source>
</evidence>
<evidence type="ECO:0000256" key="1">
    <source>
        <dbReference type="ARBA" id="ARBA00009451"/>
    </source>
</evidence>
<sequence length="235" mass="25488">MEVRAIHKYARISAKKARDVAREIQGMPVSDALDTLTYTPKKAALLIGKTLKSAVANAENNHEMVAETMVVKEAHVTDGPTSRRFKPRARGSAAAIRKRTSHIYITLAEAPEEEEKPKSAKAAKKAAPKQPAKAEKAPAPAAEEAPAAEANKEALGFVYDEAPEAADDLKKISGVGPALEAKLHGFGVYTYQQIVDWTPENIAAFDDLLSFKGRIERDNWQEQAKTLQSENGGEA</sequence>
<evidence type="ECO:0000256" key="11">
    <source>
        <dbReference type="SAM" id="MobiDB-lite"/>
    </source>
</evidence>
<keyword evidence="4 7" id="KW-0689">Ribosomal protein</keyword>
<keyword evidence="13" id="KW-1185">Reference proteome</keyword>
<reference evidence="12" key="2">
    <citation type="submission" date="2020-09" db="EMBL/GenBank/DDBJ databases">
        <authorList>
            <person name="Sun Q."/>
            <person name="Kim S."/>
        </authorList>
    </citation>
    <scope>NUCLEOTIDE SEQUENCE</scope>
    <source>
        <strain evidence="12">KCTC 12988</strain>
    </source>
</reference>
<comment type="caution">
    <text evidence="12">The sequence shown here is derived from an EMBL/GenBank/DDBJ whole genome shotgun (WGS) entry which is preliminary data.</text>
</comment>
<dbReference type="Proteomes" id="UP000644507">
    <property type="component" value="Unassembled WGS sequence"/>
</dbReference>
<keyword evidence="3 7" id="KW-0694">RNA-binding</keyword>
<feature type="compositionally biased region" description="Low complexity" evidence="11">
    <location>
        <begin position="137"/>
        <end position="148"/>
    </location>
</feature>
<evidence type="ECO:0000256" key="7">
    <source>
        <dbReference type="HAMAP-Rule" id="MF_01331"/>
    </source>
</evidence>
<protein>
    <recommendedName>
        <fullName evidence="6 7">Large ribosomal subunit protein uL22</fullName>
    </recommendedName>
</protein>
<dbReference type="InterPro" id="IPR001063">
    <property type="entry name" value="Ribosomal_uL22"/>
</dbReference>
<evidence type="ECO:0000256" key="9">
    <source>
        <dbReference type="RuleBase" id="RU004006"/>
    </source>
</evidence>
<dbReference type="PANTHER" id="PTHR13501">
    <property type="entry name" value="CHLOROPLAST 50S RIBOSOMAL PROTEIN L22-RELATED"/>
    <property type="match status" value="1"/>
</dbReference>
<evidence type="ECO:0000256" key="3">
    <source>
        <dbReference type="ARBA" id="ARBA00022884"/>
    </source>
</evidence>
<evidence type="ECO:0000313" key="13">
    <source>
        <dbReference type="Proteomes" id="UP000644507"/>
    </source>
</evidence>
<dbReference type="CDD" id="cd00336">
    <property type="entry name" value="Ribosomal_L22"/>
    <property type="match status" value="1"/>
</dbReference>
<dbReference type="SUPFAM" id="SSF54843">
    <property type="entry name" value="Ribosomal protein L22"/>
    <property type="match status" value="1"/>
</dbReference>
<dbReference type="EMBL" id="BMXI01000002">
    <property type="protein sequence ID" value="GHC44843.1"/>
    <property type="molecule type" value="Genomic_DNA"/>
</dbReference>
<proteinExistence type="inferred from homology"/>
<evidence type="ECO:0000256" key="2">
    <source>
        <dbReference type="ARBA" id="ARBA00022730"/>
    </source>
</evidence>
<dbReference type="GO" id="GO:0022625">
    <property type="term" value="C:cytosolic large ribosomal subunit"/>
    <property type="evidence" value="ECO:0007669"/>
    <property type="project" value="TreeGrafter"/>
</dbReference>
<comment type="similarity">
    <text evidence="1 7 8">Belongs to the universal ribosomal protein uL22 family.</text>
</comment>
<dbReference type="InterPro" id="IPR005727">
    <property type="entry name" value="Ribosomal_uL22_bac/chlpt-type"/>
</dbReference>
<dbReference type="HAMAP" id="MF_01331_B">
    <property type="entry name" value="Ribosomal_uL22_B"/>
    <property type="match status" value="1"/>
</dbReference>
<dbReference type="Gene3D" id="3.90.470.10">
    <property type="entry name" value="Ribosomal protein L22/L17"/>
    <property type="match status" value="1"/>
</dbReference>
<feature type="region of interest" description="Disordered" evidence="11">
    <location>
        <begin position="109"/>
        <end position="148"/>
    </location>
</feature>
<evidence type="ECO:0000256" key="5">
    <source>
        <dbReference type="ARBA" id="ARBA00023274"/>
    </source>
</evidence>
<dbReference type="Pfam" id="PF00237">
    <property type="entry name" value="Ribosomal_L22"/>
    <property type="match status" value="1"/>
</dbReference>
<dbReference type="PROSITE" id="PS00464">
    <property type="entry name" value="RIBOSOMAL_L22"/>
    <property type="match status" value="1"/>
</dbReference>
<dbReference type="GO" id="GO:0006412">
    <property type="term" value="P:translation"/>
    <property type="evidence" value="ECO:0007669"/>
    <property type="project" value="UniProtKB-UniRule"/>
</dbReference>
<reference evidence="12" key="1">
    <citation type="journal article" date="2014" name="Int. J. Syst. Evol. Microbiol.">
        <title>Complete genome sequence of Corynebacterium casei LMG S-19264T (=DSM 44701T), isolated from a smear-ripened cheese.</title>
        <authorList>
            <consortium name="US DOE Joint Genome Institute (JGI-PGF)"/>
            <person name="Walter F."/>
            <person name="Albersmeier A."/>
            <person name="Kalinowski J."/>
            <person name="Ruckert C."/>
        </authorList>
    </citation>
    <scope>NUCLEOTIDE SEQUENCE</scope>
    <source>
        <strain evidence="12">KCTC 12988</strain>
    </source>
</reference>
<dbReference type="AlphaFoldDB" id="A0A918TEK5"/>
<dbReference type="RefSeq" id="WP_189567492.1">
    <property type="nucleotide sequence ID" value="NZ_BMXI01000002.1"/>
</dbReference>
<evidence type="ECO:0000313" key="12">
    <source>
        <dbReference type="EMBL" id="GHC44843.1"/>
    </source>
</evidence>
<accession>A0A918TEK5</accession>
<dbReference type="GO" id="GO:0003735">
    <property type="term" value="F:structural constituent of ribosome"/>
    <property type="evidence" value="ECO:0007669"/>
    <property type="project" value="InterPro"/>
</dbReference>
<dbReference type="InterPro" id="IPR018260">
    <property type="entry name" value="Ribosomal_uL22_CS"/>
</dbReference>
<keyword evidence="2 7" id="KW-0699">rRNA-binding</keyword>
<name>A0A918TEK5_9BACT</name>
<dbReference type="InterPro" id="IPR047867">
    <property type="entry name" value="Ribosomal_uL22_bac/org-type"/>
</dbReference>
<evidence type="ECO:0000256" key="10">
    <source>
        <dbReference type="RuleBase" id="RU004008"/>
    </source>
</evidence>
<dbReference type="PANTHER" id="PTHR13501:SF8">
    <property type="entry name" value="LARGE RIBOSOMAL SUBUNIT PROTEIN UL22M"/>
    <property type="match status" value="1"/>
</dbReference>
<evidence type="ECO:0000256" key="4">
    <source>
        <dbReference type="ARBA" id="ARBA00022980"/>
    </source>
</evidence>
<dbReference type="InterPro" id="IPR036394">
    <property type="entry name" value="Ribosomal_uL22_sf"/>
</dbReference>
<gene>
    <name evidence="7" type="primary">rplV</name>
    <name evidence="12" type="ORF">GCM10007100_07670</name>
</gene>
<keyword evidence="5 7" id="KW-0687">Ribonucleoprotein</keyword>